<evidence type="ECO:0000313" key="2">
    <source>
        <dbReference type="EMBL" id="MXN17904.1"/>
    </source>
</evidence>
<dbReference type="Proteomes" id="UP000477911">
    <property type="component" value="Unassembled WGS sequence"/>
</dbReference>
<protein>
    <submittedName>
        <fullName evidence="2">Cupin domain-containing protein</fullName>
    </submittedName>
</protein>
<keyword evidence="3" id="KW-1185">Reference proteome</keyword>
<dbReference type="Gene3D" id="2.60.120.10">
    <property type="entry name" value="Jelly Rolls"/>
    <property type="match status" value="2"/>
</dbReference>
<dbReference type="PANTHER" id="PTHR36440">
    <property type="entry name" value="PUTATIVE (AFU_ORTHOLOGUE AFUA_8G07350)-RELATED"/>
    <property type="match status" value="1"/>
</dbReference>
<evidence type="ECO:0000313" key="3">
    <source>
        <dbReference type="Proteomes" id="UP000477911"/>
    </source>
</evidence>
<evidence type="ECO:0000259" key="1">
    <source>
        <dbReference type="Pfam" id="PF07883"/>
    </source>
</evidence>
<dbReference type="RefSeq" id="WP_160893703.1">
    <property type="nucleotide sequence ID" value="NZ_WUMU01000006.1"/>
</dbReference>
<dbReference type="InterPro" id="IPR053146">
    <property type="entry name" value="QDO-like"/>
</dbReference>
<dbReference type="InterPro" id="IPR014710">
    <property type="entry name" value="RmlC-like_jellyroll"/>
</dbReference>
<comment type="caution">
    <text evidence="2">The sequence shown here is derived from an EMBL/GenBank/DDBJ whole genome shotgun (WGS) entry which is preliminary data.</text>
</comment>
<dbReference type="Pfam" id="PF07883">
    <property type="entry name" value="Cupin_2"/>
    <property type="match status" value="1"/>
</dbReference>
<dbReference type="EMBL" id="WUMU01000006">
    <property type="protein sequence ID" value="MXN17904.1"/>
    <property type="molecule type" value="Genomic_DNA"/>
</dbReference>
<accession>A0A6L7G0P8</accession>
<reference evidence="2 3" key="1">
    <citation type="submission" date="2019-12" db="EMBL/GenBank/DDBJ databases">
        <authorList>
            <person name="Li M."/>
        </authorList>
    </citation>
    <scope>NUCLEOTIDE SEQUENCE [LARGE SCALE GENOMIC DNA]</scope>
    <source>
        <strain evidence="2 3">GBMRC 2024</strain>
    </source>
</reference>
<dbReference type="InterPro" id="IPR011051">
    <property type="entry name" value="RmlC_Cupin_sf"/>
</dbReference>
<dbReference type="PANTHER" id="PTHR36440:SF1">
    <property type="entry name" value="PUTATIVE (AFU_ORTHOLOGUE AFUA_8G07350)-RELATED"/>
    <property type="match status" value="1"/>
</dbReference>
<sequence>MLMKNIDAALPGKALAYVLKAGEGRCNLVAGQVVHTLAGIEETAGGFGAMVCDAGIDRQAIPLHYHEREHDTWFCTRGRMKVWSDGTCRILTPGDFAYVKPGGVHSYQCIAPRSQFFGIVAPGGWENFFDDAGEPWSDTALPTDDHPFDFSRMGPAMGKHRIMRVEGASYAEPSCGDATDRALPEGPASYVLQAGYGARYRLNGHVATALLSRAGTQGMLDMWTITGGRGAEMPALRHGLTHVFLYLVDGRIALTLDGKEHLLSGGDAANIPAGTAYASRILSQDAQWVLAAAHGDGLGLWSAAGLPTVGYGHVSAGDARLTALPEGIDVQRG</sequence>
<dbReference type="InterPro" id="IPR013096">
    <property type="entry name" value="Cupin_2"/>
</dbReference>
<proteinExistence type="predicted"/>
<gene>
    <name evidence="2" type="ORF">GR170_08660</name>
</gene>
<dbReference type="AlphaFoldDB" id="A0A6L7G0P8"/>
<name>A0A6L7G0P8_9RHOB</name>
<dbReference type="SUPFAM" id="SSF51182">
    <property type="entry name" value="RmlC-like cupins"/>
    <property type="match status" value="2"/>
</dbReference>
<organism evidence="2 3">
    <name type="scientific">Pseudooceanicola albus</name>
    <dbReference type="NCBI Taxonomy" id="2692189"/>
    <lineage>
        <taxon>Bacteria</taxon>
        <taxon>Pseudomonadati</taxon>
        <taxon>Pseudomonadota</taxon>
        <taxon>Alphaproteobacteria</taxon>
        <taxon>Rhodobacterales</taxon>
        <taxon>Paracoccaceae</taxon>
        <taxon>Pseudooceanicola</taxon>
    </lineage>
</organism>
<dbReference type="CDD" id="cd02215">
    <property type="entry name" value="cupin_QDO_N_C"/>
    <property type="match status" value="1"/>
</dbReference>
<feature type="domain" description="Cupin type-2" evidence="1">
    <location>
        <begin position="60"/>
        <end position="109"/>
    </location>
</feature>